<name>A0A7T1KSD8_9CAUD</name>
<protein>
    <submittedName>
        <fullName evidence="2">Membrane protein</fullName>
    </submittedName>
</protein>
<reference evidence="2 3" key="1">
    <citation type="submission" date="2020-12" db="EMBL/GenBank/DDBJ databases">
        <authorList>
            <person name="Mahalingham V.A."/>
            <person name="Abad L.A."/>
            <person name="Dennis E.A."/>
            <person name="Alston T.C."/>
            <person name="Buckley J.R."/>
            <person name="Cao N.T."/>
            <person name="Cole K.B."/>
            <person name="Davis H.C."/>
            <person name="Fisher D.E."/>
            <person name="Jennings A.R."/>
            <person name="Litwin A.R."/>
            <person name="McCartney J.B."/>
            <person name="Mitchell K.E."/>
            <person name="Nasser J.B."/>
            <person name="Paudel P."/>
            <person name="Richoux S.A."/>
            <person name="Sisung K.L."/>
            <person name="Smith M.L."/>
            <person name="Sonnier C.R."/>
            <person name="Underwood K.G."/>
            <person name="Hunter C.W."/>
            <person name="Gottschalck B.A."/>
            <person name="Wiggina Z.F."/>
            <person name="Spears T.J."/>
            <person name="Hancock A.M."/>
            <person name="Gissendanner C.R."/>
            <person name="Findley A.M."/>
            <person name="Garlena R.A."/>
            <person name="Russell D.A."/>
            <person name="Jacobs-Sera D."/>
            <person name="Hatfull G.F."/>
        </authorList>
    </citation>
    <scope>NUCLEOTIDE SEQUENCE [LARGE SCALE GENOMIC DNA]</scope>
</reference>
<evidence type="ECO:0000313" key="3">
    <source>
        <dbReference type="Proteomes" id="UP000594820"/>
    </source>
</evidence>
<keyword evidence="1" id="KW-0472">Membrane</keyword>
<keyword evidence="3" id="KW-1185">Reference proteome</keyword>
<keyword evidence="1" id="KW-1133">Transmembrane helix</keyword>
<dbReference type="KEGG" id="vg:63027120"/>
<gene>
    <name evidence="2" type="primary">7</name>
    <name evidence="2" type="ORF">SEA_LILBEANIE_7</name>
</gene>
<proteinExistence type="predicted"/>
<sequence>MSLPEPPEPTGRDVLLGAVLGLLFVVVIWVGVLIAY</sequence>
<dbReference type="Proteomes" id="UP000594820">
    <property type="component" value="Segment"/>
</dbReference>
<organism evidence="2 3">
    <name type="scientific">Gordonia phage Lilbeanie</name>
    <dbReference type="NCBI Taxonomy" id="2794947"/>
    <lineage>
        <taxon>Viruses</taxon>
        <taxon>Duplodnaviria</taxon>
        <taxon>Heunggongvirae</taxon>
        <taxon>Uroviricota</taxon>
        <taxon>Caudoviricetes</taxon>
        <taxon>Stackebrandtviridae</taxon>
        <taxon>Lilbeanievirus</taxon>
        <taxon>Lilbeanievirus lilbeanie</taxon>
    </lineage>
</organism>
<dbReference type="RefSeq" id="YP_010002568.1">
    <property type="nucleotide sequence ID" value="NC_053246.1"/>
</dbReference>
<dbReference type="GeneID" id="63027120"/>
<dbReference type="EMBL" id="MW314850">
    <property type="protein sequence ID" value="QPO17176.1"/>
    <property type="molecule type" value="Genomic_DNA"/>
</dbReference>
<keyword evidence="1" id="KW-0812">Transmembrane</keyword>
<evidence type="ECO:0000256" key="1">
    <source>
        <dbReference type="SAM" id="Phobius"/>
    </source>
</evidence>
<accession>A0A7T1KSD8</accession>
<feature type="transmembrane region" description="Helical" evidence="1">
    <location>
        <begin position="14"/>
        <end position="35"/>
    </location>
</feature>
<evidence type="ECO:0000313" key="2">
    <source>
        <dbReference type="EMBL" id="QPO17176.1"/>
    </source>
</evidence>